<keyword evidence="5" id="KW-1003">Cell membrane</keyword>
<dbReference type="PROSITE" id="PS51860">
    <property type="entry name" value="REM_1"/>
    <property type="match status" value="1"/>
</dbReference>
<dbReference type="FunFam" id="1.20.1270.60:FF:000002">
    <property type="entry name" value="Formin-binding protein 1-like isoform 1"/>
    <property type="match status" value="1"/>
</dbReference>
<dbReference type="InterPro" id="IPR057870">
    <property type="entry name" value="HR1_TOCA"/>
</dbReference>
<evidence type="ECO:0000256" key="5">
    <source>
        <dbReference type="ARBA" id="ARBA00022475"/>
    </source>
</evidence>
<dbReference type="GO" id="GO:0007165">
    <property type="term" value="P:signal transduction"/>
    <property type="evidence" value="ECO:0007669"/>
    <property type="project" value="InterPro"/>
</dbReference>
<keyword evidence="6" id="KW-0963">Cytoplasm</keyword>
<dbReference type="PROSITE" id="PS51741">
    <property type="entry name" value="F_BAR"/>
    <property type="match status" value="1"/>
</dbReference>
<evidence type="ECO:0000256" key="6">
    <source>
        <dbReference type="ARBA" id="ARBA00022490"/>
    </source>
</evidence>
<dbReference type="PANTHER" id="PTHR15735">
    <property type="entry name" value="FCH AND DOUBLE SH3 DOMAINS PROTEIN"/>
    <property type="match status" value="1"/>
</dbReference>
<dbReference type="GO" id="GO:0005886">
    <property type="term" value="C:plasma membrane"/>
    <property type="evidence" value="ECO:0007669"/>
    <property type="project" value="UniProtKB-SubCell"/>
</dbReference>
<evidence type="ECO:0000256" key="12">
    <source>
        <dbReference type="SAM" id="Coils"/>
    </source>
</evidence>
<dbReference type="EMBL" id="UYJE01008153">
    <property type="protein sequence ID" value="VDI61521.1"/>
    <property type="molecule type" value="Genomic_DNA"/>
</dbReference>
<keyword evidence="8 11" id="KW-0175">Coiled coil</keyword>
<feature type="region of interest" description="Disordered" evidence="13">
    <location>
        <begin position="298"/>
        <end position="369"/>
    </location>
</feature>
<gene>
    <name evidence="17" type="ORF">MGAL_10B045185</name>
</gene>
<proteinExistence type="inferred from homology"/>
<feature type="compositionally biased region" description="Low complexity" evidence="13">
    <location>
        <begin position="309"/>
        <end position="322"/>
    </location>
</feature>
<dbReference type="PANTHER" id="PTHR15735:SF12">
    <property type="entry name" value="CDC42-INTERACTING PROTEIN 4, ISOFORM B"/>
    <property type="match status" value="1"/>
</dbReference>
<dbReference type="SUPFAM" id="SSF103657">
    <property type="entry name" value="BAR/IMD domain-like"/>
    <property type="match status" value="1"/>
</dbReference>
<evidence type="ECO:0000256" key="3">
    <source>
        <dbReference type="ARBA" id="ARBA00009426"/>
    </source>
</evidence>
<comment type="caution">
    <text evidence="17">The sequence shown here is derived from an EMBL/GenBank/DDBJ whole genome shotgun (WGS) entry which is preliminary data.</text>
</comment>
<keyword evidence="9" id="KW-0472">Membrane</keyword>
<feature type="compositionally biased region" description="Acidic residues" evidence="13">
    <location>
        <begin position="504"/>
        <end position="513"/>
    </location>
</feature>
<comment type="similarity">
    <text evidence="3">Belongs to the FNBP1 family.</text>
</comment>
<dbReference type="InterPro" id="IPR001452">
    <property type="entry name" value="SH3_domain"/>
</dbReference>
<evidence type="ECO:0000259" key="14">
    <source>
        <dbReference type="PROSITE" id="PS50002"/>
    </source>
</evidence>
<keyword evidence="7" id="KW-0254">Endocytosis</keyword>
<dbReference type="Pfam" id="PF00611">
    <property type="entry name" value="FCH"/>
    <property type="match status" value="1"/>
</dbReference>
<dbReference type="Gene3D" id="1.20.1270.60">
    <property type="entry name" value="Arfaptin homology (AH) domain/BAR domain"/>
    <property type="match status" value="1"/>
</dbReference>
<reference evidence="17" key="1">
    <citation type="submission" date="2018-11" db="EMBL/GenBank/DDBJ databases">
        <authorList>
            <person name="Alioto T."/>
            <person name="Alioto T."/>
        </authorList>
    </citation>
    <scope>NUCLEOTIDE SEQUENCE</scope>
</reference>
<keyword evidence="18" id="KW-1185">Reference proteome</keyword>
<dbReference type="FunFam" id="2.30.30.40:FF:000203">
    <property type="entry name" value="Cdc42-interacting protein 4, isoform F"/>
    <property type="match status" value="1"/>
</dbReference>
<dbReference type="InterPro" id="IPR011072">
    <property type="entry name" value="HR1_rho-bd"/>
</dbReference>
<feature type="domain" description="REM-1" evidence="16">
    <location>
        <begin position="360"/>
        <end position="437"/>
    </location>
</feature>
<dbReference type="InterPro" id="IPR027267">
    <property type="entry name" value="AH/BAR_dom_sf"/>
</dbReference>
<dbReference type="PROSITE" id="PS50002">
    <property type="entry name" value="SH3"/>
    <property type="match status" value="1"/>
</dbReference>
<dbReference type="SUPFAM" id="SSF50044">
    <property type="entry name" value="SH3-domain"/>
    <property type="match status" value="1"/>
</dbReference>
<dbReference type="SMART" id="SM00326">
    <property type="entry name" value="SH3"/>
    <property type="match status" value="1"/>
</dbReference>
<dbReference type="SMART" id="SM00055">
    <property type="entry name" value="FCH"/>
    <property type="match status" value="1"/>
</dbReference>
<dbReference type="Proteomes" id="UP000596742">
    <property type="component" value="Unassembled WGS sequence"/>
</dbReference>
<comment type="subcellular location">
    <subcellularLocation>
        <location evidence="1">Cell membrane</location>
    </subcellularLocation>
    <subcellularLocation>
        <location evidence="2">Cytoplasm</location>
    </subcellularLocation>
</comment>
<dbReference type="GO" id="GO:0006897">
    <property type="term" value="P:endocytosis"/>
    <property type="evidence" value="ECO:0007669"/>
    <property type="project" value="UniProtKB-KW"/>
</dbReference>
<keyword evidence="4 10" id="KW-0728">SH3 domain</keyword>
<evidence type="ECO:0000313" key="18">
    <source>
        <dbReference type="Proteomes" id="UP000596742"/>
    </source>
</evidence>
<dbReference type="CDD" id="cd11911">
    <property type="entry name" value="SH3_CIP4-like"/>
    <property type="match status" value="1"/>
</dbReference>
<evidence type="ECO:0000256" key="8">
    <source>
        <dbReference type="ARBA" id="ARBA00023054"/>
    </source>
</evidence>
<dbReference type="InterPro" id="IPR031160">
    <property type="entry name" value="F_BAR_dom"/>
</dbReference>
<feature type="domain" description="SH3" evidence="14">
    <location>
        <begin position="525"/>
        <end position="586"/>
    </location>
</feature>
<evidence type="ECO:0000256" key="9">
    <source>
        <dbReference type="ARBA" id="ARBA00023136"/>
    </source>
</evidence>
<protein>
    <submittedName>
        <fullName evidence="17">Formin-binding protein 1</fullName>
    </submittedName>
</protein>
<organism evidence="17 18">
    <name type="scientific">Mytilus galloprovincialis</name>
    <name type="common">Mediterranean mussel</name>
    <dbReference type="NCBI Taxonomy" id="29158"/>
    <lineage>
        <taxon>Eukaryota</taxon>
        <taxon>Metazoa</taxon>
        <taxon>Spiralia</taxon>
        <taxon>Lophotrochozoa</taxon>
        <taxon>Mollusca</taxon>
        <taxon>Bivalvia</taxon>
        <taxon>Autobranchia</taxon>
        <taxon>Pteriomorphia</taxon>
        <taxon>Mytilida</taxon>
        <taxon>Mytiloidea</taxon>
        <taxon>Mytilidae</taxon>
        <taxon>Mytilinae</taxon>
        <taxon>Mytilus</taxon>
    </lineage>
</organism>
<dbReference type="GO" id="GO:0005737">
    <property type="term" value="C:cytoplasm"/>
    <property type="evidence" value="ECO:0007669"/>
    <property type="project" value="UniProtKB-SubCell"/>
</dbReference>
<feature type="coiled-coil region" evidence="12">
    <location>
        <begin position="111"/>
        <end position="187"/>
    </location>
</feature>
<dbReference type="CDD" id="cd07653">
    <property type="entry name" value="F-BAR_CIP4-like"/>
    <property type="match status" value="1"/>
</dbReference>
<evidence type="ECO:0000256" key="1">
    <source>
        <dbReference type="ARBA" id="ARBA00004236"/>
    </source>
</evidence>
<evidence type="ECO:0000256" key="2">
    <source>
        <dbReference type="ARBA" id="ARBA00004496"/>
    </source>
</evidence>
<evidence type="ECO:0000256" key="7">
    <source>
        <dbReference type="ARBA" id="ARBA00022583"/>
    </source>
</evidence>
<dbReference type="InterPro" id="IPR001060">
    <property type="entry name" value="FCH_dom"/>
</dbReference>
<evidence type="ECO:0000256" key="10">
    <source>
        <dbReference type="PROSITE-ProRule" id="PRU00192"/>
    </source>
</evidence>
<evidence type="ECO:0000259" key="15">
    <source>
        <dbReference type="PROSITE" id="PS51741"/>
    </source>
</evidence>
<evidence type="ECO:0000256" key="4">
    <source>
        <dbReference type="ARBA" id="ARBA00022443"/>
    </source>
</evidence>
<feature type="domain" description="F-BAR" evidence="15">
    <location>
        <begin position="1"/>
        <end position="276"/>
    </location>
</feature>
<name>A0A8B6GAR6_MYTGA</name>
<dbReference type="OrthoDB" id="8783038at2759"/>
<dbReference type="InterPro" id="IPR036028">
    <property type="entry name" value="SH3-like_dom_sf"/>
</dbReference>
<evidence type="ECO:0000256" key="11">
    <source>
        <dbReference type="PROSITE-ProRule" id="PRU01077"/>
    </source>
</evidence>
<feature type="region of interest" description="Disordered" evidence="13">
    <location>
        <begin position="441"/>
        <end position="513"/>
    </location>
</feature>
<dbReference type="AlphaFoldDB" id="A0A8B6GAR6"/>
<dbReference type="Pfam" id="PF25610">
    <property type="entry name" value="HR1_TOCA"/>
    <property type="match status" value="1"/>
</dbReference>
<dbReference type="Gene3D" id="6.10.140.470">
    <property type="match status" value="1"/>
</dbReference>
<dbReference type="Gene3D" id="2.30.30.40">
    <property type="entry name" value="SH3 Domains"/>
    <property type="match status" value="1"/>
</dbReference>
<evidence type="ECO:0000256" key="13">
    <source>
        <dbReference type="SAM" id="MobiDB-lite"/>
    </source>
</evidence>
<dbReference type="CDD" id="cd11619">
    <property type="entry name" value="HR1_CIP4-like"/>
    <property type="match status" value="1"/>
</dbReference>
<dbReference type="Pfam" id="PF00018">
    <property type="entry name" value="SH3_1"/>
    <property type="match status" value="1"/>
</dbReference>
<evidence type="ECO:0000313" key="17">
    <source>
        <dbReference type="EMBL" id="VDI61521.1"/>
    </source>
</evidence>
<accession>A0A8B6GAR6</accession>
<sequence length="591" mass="67726">MKHENLIKRLFLHIQYVFSGVDQYDTVAVHTQKGVDFCERFTNFLKERSHIEFEYAKNLKRLVKNYQPKKKDEEEYGQFSWARAFWDLLKELHDLAGQHEVIAENTQGNVMKDLSNLIQDYKQDRKKELQEGAKIQEQLKASLAQLEKREKQYEKAFREAEKATDAYRRADADINLSRAEVEKHRNNMMLKSQQSDDCKNEYASQLQQTNQHQHEHYHTHMPQVFQRLQNIDENRIDKMKSYIKQSADIERNIIPIINTCIDGMVKASDSINAVEDSRSVVNKYKSGYPIPSDIAFDDLSNSQVPDGRNGNTLTTTPKNLNLEKGSVRQTVSGGKSKKRTGILGLFSSSKSDDPKEDFSDLPPSQRKKQLLKKIDSIKKEITRETAEREGMLKMKDVYVQNPALGDPNSLDKKIEENGEKLDSCRKELSKFVSYLDDAEGKKSTTSLAVSDDSLSRSTSDGSVNRDPNIIPPPPSIQQPNNDVYTGYSTNSSNNWPPPYSSSIPDDDELHSPDEFEDPEILEQYPVIGTCRALYSFTAENEGSVTMEENEEMSVLEQDQGDGWTRVRKKDEGEGFVPTSYIQIHFFDQDEV</sequence>
<evidence type="ECO:0000259" key="16">
    <source>
        <dbReference type="PROSITE" id="PS51860"/>
    </source>
</evidence>